<dbReference type="GO" id="GO:0016765">
    <property type="term" value="F:transferase activity, transferring alkyl or aryl (other than methyl) groups"/>
    <property type="evidence" value="ECO:0007669"/>
    <property type="project" value="InterPro"/>
</dbReference>
<reference evidence="3 4" key="2">
    <citation type="journal article" date="2017" name="Genome Biol.">
        <title>New reference genome sequences of hot pepper reveal the massive evolution of plant disease-resistance genes by retroduplication.</title>
        <authorList>
            <person name="Kim S."/>
            <person name="Park J."/>
            <person name="Yeom S.I."/>
            <person name="Kim Y.M."/>
            <person name="Seo E."/>
            <person name="Kim K.T."/>
            <person name="Kim M.S."/>
            <person name="Lee J.M."/>
            <person name="Cheong K."/>
            <person name="Shin H.S."/>
            <person name="Kim S.B."/>
            <person name="Han K."/>
            <person name="Lee J."/>
            <person name="Park M."/>
            <person name="Lee H.A."/>
            <person name="Lee H.Y."/>
            <person name="Lee Y."/>
            <person name="Oh S."/>
            <person name="Lee J.H."/>
            <person name="Choi E."/>
            <person name="Choi E."/>
            <person name="Lee S.E."/>
            <person name="Jeon J."/>
            <person name="Kim H."/>
            <person name="Choi G."/>
            <person name="Song H."/>
            <person name="Lee J."/>
            <person name="Lee S.C."/>
            <person name="Kwon J.K."/>
            <person name="Lee H.Y."/>
            <person name="Koo N."/>
            <person name="Hong Y."/>
            <person name="Kim R.W."/>
            <person name="Kang W.H."/>
            <person name="Huh J.H."/>
            <person name="Kang B.C."/>
            <person name="Yang T.J."/>
            <person name="Lee Y.H."/>
            <person name="Bennetzen J.L."/>
            <person name="Choi D."/>
        </authorList>
    </citation>
    <scope>NUCLEOTIDE SEQUENCE [LARGE SCALE GENOMIC DNA]</scope>
    <source>
        <strain evidence="4">cv. CM334</strain>
    </source>
</reference>
<dbReference type="PANTHER" id="PTHR21090:SF5">
    <property type="entry name" value="PENTAFUNCTIONAL AROM POLYPEPTIDE"/>
    <property type="match status" value="1"/>
</dbReference>
<keyword evidence="1" id="KW-0808">Transferase</keyword>
<dbReference type="InterPro" id="IPR001986">
    <property type="entry name" value="Enolpyruvate_Tfrase_dom"/>
</dbReference>
<protein>
    <submittedName>
        <fullName evidence="3">3-phosphoshikimate 1-carboxyvinyltransferase, chloroplastic</fullName>
    </submittedName>
</protein>
<dbReference type="Proteomes" id="UP000222542">
    <property type="component" value="Unassembled WGS sequence"/>
</dbReference>
<comment type="caution">
    <text evidence="3">The sequence shown here is derived from an EMBL/GenBank/DDBJ whole genome shotgun (WGS) entry which is preliminary data.</text>
</comment>
<organism evidence="3 4">
    <name type="scientific">Capsicum annuum</name>
    <name type="common">Capsicum pepper</name>
    <dbReference type="NCBI Taxonomy" id="4072"/>
    <lineage>
        <taxon>Eukaryota</taxon>
        <taxon>Viridiplantae</taxon>
        <taxon>Streptophyta</taxon>
        <taxon>Embryophyta</taxon>
        <taxon>Tracheophyta</taxon>
        <taxon>Spermatophyta</taxon>
        <taxon>Magnoliopsida</taxon>
        <taxon>eudicotyledons</taxon>
        <taxon>Gunneridae</taxon>
        <taxon>Pentapetalae</taxon>
        <taxon>asterids</taxon>
        <taxon>lamiids</taxon>
        <taxon>Solanales</taxon>
        <taxon>Solanaceae</taxon>
        <taxon>Solanoideae</taxon>
        <taxon>Capsiceae</taxon>
        <taxon>Capsicum</taxon>
    </lineage>
</organism>
<sequence>MCFGGLRWCSLLQQLGHRCKEPWAQLLLVTSLRTVTGAEIVAMTKIETVTATKTVTGIEYWFLITEVKLSGSISSVYLTSLLMVSPLDLGIMEIEIIDELISIPYIEMMMQLMGRFGIFVAHNSSLDRFPVLRNPKFKSPGNLMWKVMLQVLVSSWLVQLSQVEPQLFKVVGQKAYRGMSNLPRFLRKWEQKLHEQRITSQSKGPPKNSSGRKHLRSINVNMNKMPDIAMTLAVVALFANGPTAIRDGMAKFTF</sequence>
<proteinExistence type="predicted"/>
<dbReference type="OMA" id="ELISIPY"/>
<dbReference type="InterPro" id="IPR036968">
    <property type="entry name" value="Enolpyruvate_Tfrase_sf"/>
</dbReference>
<reference evidence="3 4" key="1">
    <citation type="journal article" date="2014" name="Nat. Genet.">
        <title>Genome sequence of the hot pepper provides insights into the evolution of pungency in Capsicum species.</title>
        <authorList>
            <person name="Kim S."/>
            <person name="Park M."/>
            <person name="Yeom S.I."/>
            <person name="Kim Y.M."/>
            <person name="Lee J.M."/>
            <person name="Lee H.A."/>
            <person name="Seo E."/>
            <person name="Choi J."/>
            <person name="Cheong K."/>
            <person name="Kim K.T."/>
            <person name="Jung K."/>
            <person name="Lee G.W."/>
            <person name="Oh S.K."/>
            <person name="Bae C."/>
            <person name="Kim S.B."/>
            <person name="Lee H.Y."/>
            <person name="Kim S.Y."/>
            <person name="Kim M.S."/>
            <person name="Kang B.C."/>
            <person name="Jo Y.D."/>
            <person name="Yang H.B."/>
            <person name="Jeong H.J."/>
            <person name="Kang W.H."/>
            <person name="Kwon J.K."/>
            <person name="Shin C."/>
            <person name="Lim J.Y."/>
            <person name="Park J.H."/>
            <person name="Huh J.H."/>
            <person name="Kim J.S."/>
            <person name="Kim B.D."/>
            <person name="Cohen O."/>
            <person name="Paran I."/>
            <person name="Suh M.C."/>
            <person name="Lee S.B."/>
            <person name="Kim Y.K."/>
            <person name="Shin Y."/>
            <person name="Noh S.J."/>
            <person name="Park J."/>
            <person name="Seo Y.S."/>
            <person name="Kwon S.Y."/>
            <person name="Kim H.A."/>
            <person name="Park J.M."/>
            <person name="Kim H.J."/>
            <person name="Choi S.B."/>
            <person name="Bosland P.W."/>
            <person name="Reeves G."/>
            <person name="Jo S.H."/>
            <person name="Lee B.W."/>
            <person name="Cho H.T."/>
            <person name="Choi H.S."/>
            <person name="Lee M.S."/>
            <person name="Yu Y."/>
            <person name="Do Choi Y."/>
            <person name="Park B.S."/>
            <person name="van Deynze A."/>
            <person name="Ashrafi H."/>
            <person name="Hill T."/>
            <person name="Kim W.T."/>
            <person name="Pai H.S."/>
            <person name="Ahn H.K."/>
            <person name="Yeam I."/>
            <person name="Giovannoni J.J."/>
            <person name="Rose J.K."/>
            <person name="Sorensen I."/>
            <person name="Lee S.J."/>
            <person name="Kim R.W."/>
            <person name="Choi I.Y."/>
            <person name="Choi B.S."/>
            <person name="Lim J.S."/>
            <person name="Lee Y.H."/>
            <person name="Choi D."/>
        </authorList>
    </citation>
    <scope>NUCLEOTIDE SEQUENCE [LARGE SCALE GENOMIC DNA]</scope>
    <source>
        <strain evidence="4">cv. CM334</strain>
    </source>
</reference>
<evidence type="ECO:0000259" key="2">
    <source>
        <dbReference type="Pfam" id="PF00275"/>
    </source>
</evidence>
<keyword evidence="4" id="KW-1185">Reference proteome</keyword>
<dbReference type="Gramene" id="PHT81577">
    <property type="protein sequence ID" value="PHT81577"/>
    <property type="gene ID" value="T459_14592"/>
</dbReference>
<accession>A0A2G2ZHU5</accession>
<dbReference type="STRING" id="4072.A0A2G2ZHU5"/>
<dbReference type="Gene3D" id="3.65.10.10">
    <property type="entry name" value="Enolpyruvate transferase domain"/>
    <property type="match status" value="2"/>
</dbReference>
<evidence type="ECO:0000256" key="1">
    <source>
        <dbReference type="ARBA" id="ARBA00022679"/>
    </source>
</evidence>
<name>A0A2G2ZHU5_CAPAN</name>
<feature type="domain" description="Enolpyruvate transferase" evidence="2">
    <location>
        <begin position="37"/>
        <end position="247"/>
    </location>
</feature>
<dbReference type="SUPFAM" id="SSF55205">
    <property type="entry name" value="EPT/RTPC-like"/>
    <property type="match status" value="1"/>
</dbReference>
<dbReference type="EMBL" id="AYRZ02000005">
    <property type="protein sequence ID" value="PHT81577.1"/>
    <property type="molecule type" value="Genomic_DNA"/>
</dbReference>
<evidence type="ECO:0000313" key="4">
    <source>
        <dbReference type="Proteomes" id="UP000222542"/>
    </source>
</evidence>
<dbReference type="PANTHER" id="PTHR21090">
    <property type="entry name" value="AROM/DEHYDROQUINATE SYNTHASE"/>
    <property type="match status" value="1"/>
</dbReference>
<dbReference type="Pfam" id="PF00275">
    <property type="entry name" value="EPSP_synthase"/>
    <property type="match status" value="1"/>
</dbReference>
<evidence type="ECO:0000313" key="3">
    <source>
        <dbReference type="EMBL" id="PHT81577.1"/>
    </source>
</evidence>
<dbReference type="InterPro" id="IPR013792">
    <property type="entry name" value="RNA3'P_cycl/enolpyr_Trfase_a/b"/>
</dbReference>
<dbReference type="AlphaFoldDB" id="A0A2G2ZHU5"/>
<gene>
    <name evidence="3" type="ORF">T459_14592</name>
</gene>